<name>A0A510KDS0_9FUSO</name>
<gene>
    <name evidence="1" type="ORF">JMUB3934_1010</name>
</gene>
<dbReference type="AlphaFoldDB" id="A0A510KDS0"/>
<evidence type="ECO:0000313" key="2">
    <source>
        <dbReference type="Proteomes" id="UP000321501"/>
    </source>
</evidence>
<proteinExistence type="predicted"/>
<dbReference type="EMBL" id="AP019835">
    <property type="protein sequence ID" value="BBM49714.1"/>
    <property type="molecule type" value="Genomic_DNA"/>
</dbReference>
<accession>A0A510KDS0</accession>
<organism evidence="1 2">
    <name type="scientific">Leptotrichia wadei</name>
    <dbReference type="NCBI Taxonomy" id="157687"/>
    <lineage>
        <taxon>Bacteria</taxon>
        <taxon>Fusobacteriati</taxon>
        <taxon>Fusobacteriota</taxon>
        <taxon>Fusobacteriia</taxon>
        <taxon>Fusobacteriales</taxon>
        <taxon>Leptotrichiaceae</taxon>
        <taxon>Leptotrichia</taxon>
    </lineage>
</organism>
<reference evidence="1 2" key="1">
    <citation type="submission" date="2019-07" db="EMBL/GenBank/DDBJ databases">
        <title>Complete Genome Sequence of Leptotrichia wadei Strain JMUB3934.</title>
        <authorList>
            <person name="Watanabe S."/>
            <person name="Cui L."/>
        </authorList>
    </citation>
    <scope>NUCLEOTIDE SEQUENCE [LARGE SCALE GENOMIC DNA]</scope>
    <source>
        <strain evidence="1 2">JMUB3934</strain>
    </source>
</reference>
<protein>
    <submittedName>
        <fullName evidence="1">Transcriptional regulator, MerR family</fullName>
    </submittedName>
</protein>
<dbReference type="RefSeq" id="WP_146964224.1">
    <property type="nucleotide sequence ID" value="NZ_AP019835.1"/>
</dbReference>
<evidence type="ECO:0000313" key="1">
    <source>
        <dbReference type="EMBL" id="BBM49714.1"/>
    </source>
</evidence>
<sequence length="190" mass="21883">MKIDDETIVSLKMLAKMIGLSERQIQRLVKEGVIKKNDNGKYLLVESVQGYLNYVEDKSNTDVDLKEEKIKQEIKRLKKDTELKDLKIKETKNQLHLASIVEKVMTDMLMNIKGKLLSISSKVAPAVIASDNLGEIQDVIQDEIFEALEELSEYDPDIFKNNKIFVENEEDMEVKVESEKRIRGRPKKNS</sequence>
<dbReference type="Proteomes" id="UP000321501">
    <property type="component" value="Chromosome"/>
</dbReference>